<accession>A0A5B6X6I2</accession>
<dbReference type="Proteomes" id="UP000325315">
    <property type="component" value="Unassembled WGS sequence"/>
</dbReference>
<keyword evidence="3" id="KW-1185">Reference proteome</keyword>
<proteinExistence type="predicted"/>
<feature type="compositionally biased region" description="Basic and acidic residues" evidence="1">
    <location>
        <begin position="10"/>
        <end position="27"/>
    </location>
</feature>
<name>A0A5B6X6I2_9ROSI</name>
<protein>
    <submittedName>
        <fullName evidence="2">Uncharacterized protein</fullName>
    </submittedName>
</protein>
<evidence type="ECO:0000313" key="2">
    <source>
        <dbReference type="EMBL" id="KAA3488772.1"/>
    </source>
</evidence>
<sequence length="72" mass="8026">MRGGLLDCSIQRDKERQGKERSDNCRSGEGRAMALNVLLERQCEWSPVKQVDGLHQDIAKDAILGDLAEDEA</sequence>
<evidence type="ECO:0000313" key="3">
    <source>
        <dbReference type="Proteomes" id="UP000325315"/>
    </source>
</evidence>
<dbReference type="AlphaFoldDB" id="A0A5B6X6I2"/>
<comment type="caution">
    <text evidence="2">The sequence shown here is derived from an EMBL/GenBank/DDBJ whole genome shotgun (WGS) entry which is preliminary data.</text>
</comment>
<dbReference type="EMBL" id="SMMG02000001">
    <property type="protein sequence ID" value="KAA3488772.1"/>
    <property type="molecule type" value="Genomic_DNA"/>
</dbReference>
<organism evidence="2 3">
    <name type="scientific">Gossypium australe</name>
    <dbReference type="NCBI Taxonomy" id="47621"/>
    <lineage>
        <taxon>Eukaryota</taxon>
        <taxon>Viridiplantae</taxon>
        <taxon>Streptophyta</taxon>
        <taxon>Embryophyta</taxon>
        <taxon>Tracheophyta</taxon>
        <taxon>Spermatophyta</taxon>
        <taxon>Magnoliopsida</taxon>
        <taxon>eudicotyledons</taxon>
        <taxon>Gunneridae</taxon>
        <taxon>Pentapetalae</taxon>
        <taxon>rosids</taxon>
        <taxon>malvids</taxon>
        <taxon>Malvales</taxon>
        <taxon>Malvaceae</taxon>
        <taxon>Malvoideae</taxon>
        <taxon>Gossypium</taxon>
    </lineage>
</organism>
<feature type="region of interest" description="Disordered" evidence="1">
    <location>
        <begin position="1"/>
        <end position="27"/>
    </location>
</feature>
<gene>
    <name evidence="2" type="ORF">EPI10_032482</name>
</gene>
<reference evidence="3" key="1">
    <citation type="journal article" date="2019" name="Plant Biotechnol. J.">
        <title>Genome sequencing of the Australian wild diploid species Gossypium australe highlights disease resistance and delayed gland morphogenesis.</title>
        <authorList>
            <person name="Cai Y."/>
            <person name="Cai X."/>
            <person name="Wang Q."/>
            <person name="Wang P."/>
            <person name="Zhang Y."/>
            <person name="Cai C."/>
            <person name="Xu Y."/>
            <person name="Wang K."/>
            <person name="Zhou Z."/>
            <person name="Wang C."/>
            <person name="Geng S."/>
            <person name="Li B."/>
            <person name="Dong Q."/>
            <person name="Hou Y."/>
            <person name="Wang H."/>
            <person name="Ai P."/>
            <person name="Liu Z."/>
            <person name="Yi F."/>
            <person name="Sun M."/>
            <person name="An G."/>
            <person name="Cheng J."/>
            <person name="Zhang Y."/>
            <person name="Shi Q."/>
            <person name="Xie Y."/>
            <person name="Shi X."/>
            <person name="Chang Y."/>
            <person name="Huang F."/>
            <person name="Chen Y."/>
            <person name="Hong S."/>
            <person name="Mi L."/>
            <person name="Sun Q."/>
            <person name="Zhang L."/>
            <person name="Zhou B."/>
            <person name="Peng R."/>
            <person name="Zhang X."/>
            <person name="Liu F."/>
        </authorList>
    </citation>
    <scope>NUCLEOTIDE SEQUENCE [LARGE SCALE GENOMIC DNA]</scope>
    <source>
        <strain evidence="3">cv. PA1801</strain>
    </source>
</reference>
<evidence type="ECO:0000256" key="1">
    <source>
        <dbReference type="SAM" id="MobiDB-lite"/>
    </source>
</evidence>